<reference evidence="2" key="1">
    <citation type="submission" date="2010-08" db="EMBL/GenBank/DDBJ databases">
        <authorList>
            <consortium name="Caenorhabditis japonica Sequencing Consortium"/>
            <person name="Wilson R.K."/>
        </authorList>
    </citation>
    <scope>NUCLEOTIDE SEQUENCE [LARGE SCALE GENOMIC DNA]</scope>
    <source>
        <strain evidence="2">DF5081</strain>
    </source>
</reference>
<evidence type="ECO:0000313" key="1">
    <source>
        <dbReference type="EnsemblMetazoa" id="CJA36435.1"/>
    </source>
</evidence>
<keyword evidence="2" id="KW-1185">Reference proteome</keyword>
<evidence type="ECO:0000313" key="2">
    <source>
        <dbReference type="Proteomes" id="UP000005237"/>
    </source>
</evidence>
<organism evidence="1 2">
    <name type="scientific">Caenorhabditis japonica</name>
    <dbReference type="NCBI Taxonomy" id="281687"/>
    <lineage>
        <taxon>Eukaryota</taxon>
        <taxon>Metazoa</taxon>
        <taxon>Ecdysozoa</taxon>
        <taxon>Nematoda</taxon>
        <taxon>Chromadorea</taxon>
        <taxon>Rhabditida</taxon>
        <taxon>Rhabditina</taxon>
        <taxon>Rhabditomorpha</taxon>
        <taxon>Rhabditoidea</taxon>
        <taxon>Rhabditidae</taxon>
        <taxon>Peloderinae</taxon>
        <taxon>Caenorhabditis</taxon>
    </lineage>
</organism>
<dbReference type="AlphaFoldDB" id="A0A8R1ILP3"/>
<proteinExistence type="predicted"/>
<dbReference type="Proteomes" id="UP000005237">
    <property type="component" value="Unassembled WGS sequence"/>
</dbReference>
<protein>
    <submittedName>
        <fullName evidence="1">Uncharacterized protein</fullName>
    </submittedName>
</protein>
<dbReference type="EnsemblMetazoa" id="CJA36435.1">
    <property type="protein sequence ID" value="CJA36435.1"/>
    <property type="gene ID" value="WBGene00212282"/>
</dbReference>
<sequence>MERYRRYIHSRARPCARRRVAPRRHPVYPDDSCYRVMSRFDFAITNIHLNNLENLLASLVISSLAISETFH</sequence>
<reference evidence="1" key="2">
    <citation type="submission" date="2022-06" db="UniProtKB">
        <authorList>
            <consortium name="EnsemblMetazoa"/>
        </authorList>
    </citation>
    <scope>IDENTIFICATION</scope>
    <source>
        <strain evidence="1">DF5081</strain>
    </source>
</reference>
<accession>A0A8R1ILP3</accession>
<name>A0A8R1ILP3_CAEJA</name>